<proteinExistence type="predicted"/>
<reference evidence="2 3" key="1">
    <citation type="submission" date="2024-05" db="EMBL/GenBank/DDBJ databases">
        <authorList>
            <person name="Wallberg A."/>
        </authorList>
    </citation>
    <scope>NUCLEOTIDE SEQUENCE [LARGE SCALE GENOMIC DNA]</scope>
</reference>
<protein>
    <recommendedName>
        <fullName evidence="4">XK-related protein</fullName>
    </recommendedName>
</protein>
<feature type="transmembrane region" description="Helical" evidence="1">
    <location>
        <begin position="20"/>
        <end position="37"/>
    </location>
</feature>
<feature type="transmembrane region" description="Helical" evidence="1">
    <location>
        <begin position="90"/>
        <end position="111"/>
    </location>
</feature>
<accession>A0AAV2Q7M7</accession>
<dbReference type="AlphaFoldDB" id="A0AAV2Q7M7"/>
<feature type="transmembrane region" description="Helical" evidence="1">
    <location>
        <begin position="49"/>
        <end position="70"/>
    </location>
</feature>
<keyword evidence="1" id="KW-0812">Transmembrane</keyword>
<comment type="caution">
    <text evidence="2">The sequence shown here is derived from an EMBL/GenBank/DDBJ whole genome shotgun (WGS) entry which is preliminary data.</text>
</comment>
<feature type="non-terminal residue" evidence="2">
    <location>
        <position position="1"/>
    </location>
</feature>
<evidence type="ECO:0000313" key="3">
    <source>
        <dbReference type="Proteomes" id="UP001497623"/>
    </source>
</evidence>
<gene>
    <name evidence="2" type="ORF">MNOR_LOCUS8843</name>
</gene>
<keyword evidence="1" id="KW-1133">Transmembrane helix</keyword>
<dbReference type="Proteomes" id="UP001497623">
    <property type="component" value="Unassembled WGS sequence"/>
</dbReference>
<dbReference type="EMBL" id="CAXKWB010004177">
    <property type="protein sequence ID" value="CAL4072480.1"/>
    <property type="molecule type" value="Genomic_DNA"/>
</dbReference>
<keyword evidence="3" id="KW-1185">Reference proteome</keyword>
<evidence type="ECO:0008006" key="4">
    <source>
        <dbReference type="Google" id="ProtNLM"/>
    </source>
</evidence>
<organism evidence="2 3">
    <name type="scientific">Meganyctiphanes norvegica</name>
    <name type="common">Northern krill</name>
    <name type="synonym">Thysanopoda norvegica</name>
    <dbReference type="NCBI Taxonomy" id="48144"/>
    <lineage>
        <taxon>Eukaryota</taxon>
        <taxon>Metazoa</taxon>
        <taxon>Ecdysozoa</taxon>
        <taxon>Arthropoda</taxon>
        <taxon>Crustacea</taxon>
        <taxon>Multicrustacea</taxon>
        <taxon>Malacostraca</taxon>
        <taxon>Eumalacostraca</taxon>
        <taxon>Eucarida</taxon>
        <taxon>Euphausiacea</taxon>
        <taxon>Euphausiidae</taxon>
        <taxon>Meganyctiphanes</taxon>
    </lineage>
</organism>
<evidence type="ECO:0000256" key="1">
    <source>
        <dbReference type="SAM" id="Phobius"/>
    </source>
</evidence>
<name>A0AAV2Q7M7_MEGNR</name>
<evidence type="ECO:0000313" key="2">
    <source>
        <dbReference type="EMBL" id="CAL4072480.1"/>
    </source>
</evidence>
<sequence>IKYKVRGLWQNFGHRITSSFSAFMYIVDVTLDIYTVYIQNQTLNEGIKYLVVIPGTFVIIISSVVASTINYYHLRNRWSNGTLRFRWYHYFIYTGVGFLLLPLFVLVKSAIRAWSVDRKQIEEEESRDTKYVMVIESLVEGVLQFGLQMIFMVMAEPPFALA</sequence>
<keyword evidence="1" id="KW-0472">Membrane</keyword>
<feature type="non-terminal residue" evidence="2">
    <location>
        <position position="162"/>
    </location>
</feature>